<evidence type="ECO:0000259" key="1">
    <source>
        <dbReference type="Pfam" id="PF00326"/>
    </source>
</evidence>
<dbReference type="PANTHER" id="PTHR43056">
    <property type="entry name" value="PEPTIDASE S9 PROLYL OLIGOPEPTIDASE"/>
    <property type="match status" value="1"/>
</dbReference>
<dbReference type="SUPFAM" id="SSF69322">
    <property type="entry name" value="Tricorn protease domain 2"/>
    <property type="match status" value="1"/>
</dbReference>
<dbReference type="InterPro" id="IPR050585">
    <property type="entry name" value="Xaa-Pro_dipeptidyl-ppase/CocE"/>
</dbReference>
<feature type="domain" description="Peptidase S9 prolyl oligopeptidase catalytic" evidence="1">
    <location>
        <begin position="421"/>
        <end position="627"/>
    </location>
</feature>
<organism evidence="2 3">
    <name type="scientific">Cellvibrio polysaccharolyticus</name>
    <dbReference type="NCBI Taxonomy" id="2082724"/>
    <lineage>
        <taxon>Bacteria</taxon>
        <taxon>Pseudomonadati</taxon>
        <taxon>Pseudomonadota</taxon>
        <taxon>Gammaproteobacteria</taxon>
        <taxon>Cellvibrionales</taxon>
        <taxon>Cellvibrionaceae</taxon>
        <taxon>Cellvibrio</taxon>
    </lineage>
</organism>
<dbReference type="InterPro" id="IPR029058">
    <property type="entry name" value="AB_hydrolase_fold"/>
</dbReference>
<sequence>MHNSGSNIPFGSWPSPLSAQQLTTLSLRLAEPRLENGNLYWLETRPHQKGRNALVKMSAQGQIEDILPEDCSVRTRANEYGGAPWIIHNGVIYAVLDHDQRVYRFANGQLTALTAEGPYRYADFSVDEERQRLICVREDYQPKEPRCEIIALPLDASGDCQVLVKGDDFYSNPRLSPDGKYLSWLAWNHPDMPWDATTCYLAALDEKGLPHTAEKIAGGAGESVFQPQWSPDGDLFFVSDRSGWWNLYRYHQKAIEALCPMAAEFATPQWVYGMSTFGFLNTGELICTYTRDGLWFLARLSIANRQLTTLNTGLNDISAVTAGDNTAAFIGASATGAPALFSWRAATEQLQQCYPANNEKPLADKYISQAQSISFPTTAGAEAHAFYYPPCNPDITLPEGALPPLLVMCHGGPTGATSAAFNPKIQYWTTRGFAVVDVNYRGSTGYGRPYRDALKQQWGIADVEDVVNAAEFLVQQQKADREKIAIRGSSAGGYTVLAALTFTKYFKAGASLYGIGNLETLTTDTHKFESRYLDSLVGNWPAEQLRYRERSPLFHTEKLQCPVIFLQGLQDKIVPPDQAEQMLAAMAQHKIPRAYVTFADEGHGFRQSDNIVRAMETEWYFYGKVFDLPLPDDIHTITIEDLTEVTP</sequence>
<evidence type="ECO:0000313" key="3">
    <source>
        <dbReference type="Proteomes" id="UP000652567"/>
    </source>
</evidence>
<keyword evidence="3" id="KW-1185">Reference proteome</keyword>
<reference evidence="2" key="1">
    <citation type="submission" date="2018-07" db="EMBL/GenBank/DDBJ databases">
        <title>Genome assembly of strain Ka43.</title>
        <authorList>
            <person name="Kukolya J."/>
            <person name="Nagy I."/>
            <person name="Horvath B."/>
            <person name="Toth A."/>
        </authorList>
    </citation>
    <scope>NUCLEOTIDE SEQUENCE</scope>
    <source>
        <strain evidence="2">KB43</strain>
    </source>
</reference>
<protein>
    <submittedName>
        <fullName evidence="2">S9 family peptidase</fullName>
    </submittedName>
</protein>
<dbReference type="EMBL" id="PRDL01000001">
    <property type="protein sequence ID" value="MBE8718007.1"/>
    <property type="molecule type" value="Genomic_DNA"/>
</dbReference>
<dbReference type="Gene3D" id="3.40.50.1820">
    <property type="entry name" value="alpha/beta hydrolase"/>
    <property type="match status" value="1"/>
</dbReference>
<dbReference type="SUPFAM" id="SSF53474">
    <property type="entry name" value="alpha/beta-Hydrolases"/>
    <property type="match status" value="1"/>
</dbReference>
<name>A0A928V7B8_9GAMM</name>
<comment type="caution">
    <text evidence="2">The sequence shown here is derived from an EMBL/GenBank/DDBJ whole genome shotgun (WGS) entry which is preliminary data.</text>
</comment>
<accession>A0A928V7B8</accession>
<dbReference type="GO" id="GO:0006508">
    <property type="term" value="P:proteolysis"/>
    <property type="evidence" value="ECO:0007669"/>
    <property type="project" value="InterPro"/>
</dbReference>
<dbReference type="RefSeq" id="WP_193910224.1">
    <property type="nucleotide sequence ID" value="NZ_PRDL01000001.1"/>
</dbReference>
<evidence type="ECO:0000313" key="2">
    <source>
        <dbReference type="EMBL" id="MBE8718007.1"/>
    </source>
</evidence>
<dbReference type="Gene3D" id="2.120.10.30">
    <property type="entry name" value="TolB, C-terminal domain"/>
    <property type="match status" value="1"/>
</dbReference>
<dbReference type="AlphaFoldDB" id="A0A928V7B8"/>
<proteinExistence type="predicted"/>
<dbReference type="GO" id="GO:0008236">
    <property type="term" value="F:serine-type peptidase activity"/>
    <property type="evidence" value="ECO:0007669"/>
    <property type="project" value="InterPro"/>
</dbReference>
<dbReference type="InterPro" id="IPR011042">
    <property type="entry name" value="6-blade_b-propeller_TolB-like"/>
</dbReference>
<dbReference type="PANTHER" id="PTHR43056:SF5">
    <property type="entry name" value="PEPTIDASE S9 PROLYL OLIGOPEPTIDASE CATALYTIC DOMAIN-CONTAINING PROTEIN"/>
    <property type="match status" value="1"/>
</dbReference>
<gene>
    <name evidence="2" type="ORF">C4F51_12505</name>
</gene>
<dbReference type="Proteomes" id="UP000652567">
    <property type="component" value="Unassembled WGS sequence"/>
</dbReference>
<dbReference type="InterPro" id="IPR001375">
    <property type="entry name" value="Peptidase_S9_cat"/>
</dbReference>
<dbReference type="Pfam" id="PF00326">
    <property type="entry name" value="Peptidase_S9"/>
    <property type="match status" value="1"/>
</dbReference>